<dbReference type="InterPro" id="IPR050979">
    <property type="entry name" value="LD-transpeptidase"/>
</dbReference>
<feature type="active site" description="Proton donor/acceptor" evidence="6">
    <location>
        <position position="434"/>
    </location>
</feature>
<dbReference type="InterPro" id="IPR022029">
    <property type="entry name" value="YoaR-like_PG-bd"/>
</dbReference>
<dbReference type="GO" id="GO:0071555">
    <property type="term" value="P:cell wall organization"/>
    <property type="evidence" value="ECO:0007669"/>
    <property type="project" value="UniProtKB-UniRule"/>
</dbReference>
<evidence type="ECO:0000313" key="9">
    <source>
        <dbReference type="EMBL" id="VYT22591.1"/>
    </source>
</evidence>
<dbReference type="PANTHER" id="PTHR30582">
    <property type="entry name" value="L,D-TRANSPEPTIDASE"/>
    <property type="match status" value="1"/>
</dbReference>
<keyword evidence="3 6" id="KW-0133">Cell shape</keyword>
<evidence type="ECO:0000256" key="4">
    <source>
        <dbReference type="ARBA" id="ARBA00022984"/>
    </source>
</evidence>
<dbReference type="GO" id="GO:0016740">
    <property type="term" value="F:transferase activity"/>
    <property type="evidence" value="ECO:0007669"/>
    <property type="project" value="UniProtKB-KW"/>
</dbReference>
<comment type="pathway">
    <text evidence="1 6">Cell wall biogenesis; peptidoglycan biosynthesis.</text>
</comment>
<feature type="domain" description="L,D-TPase catalytic" evidence="8">
    <location>
        <begin position="358"/>
        <end position="480"/>
    </location>
</feature>
<keyword evidence="7" id="KW-0472">Membrane</keyword>
<name>A0A6N2V2I7_9FIRM</name>
<dbReference type="InterPro" id="IPR038063">
    <property type="entry name" value="Transpep_catalytic_dom"/>
</dbReference>
<dbReference type="Gene3D" id="3.10.20.800">
    <property type="match status" value="1"/>
</dbReference>
<dbReference type="InterPro" id="IPR005490">
    <property type="entry name" value="LD_TPept_cat_dom"/>
</dbReference>
<dbReference type="EMBL" id="CACRST010000023">
    <property type="protein sequence ID" value="VYT22591.1"/>
    <property type="molecule type" value="Genomic_DNA"/>
</dbReference>
<evidence type="ECO:0000256" key="3">
    <source>
        <dbReference type="ARBA" id="ARBA00022960"/>
    </source>
</evidence>
<evidence type="ECO:0000256" key="2">
    <source>
        <dbReference type="ARBA" id="ARBA00022679"/>
    </source>
</evidence>
<dbReference type="GO" id="GO:0008360">
    <property type="term" value="P:regulation of cell shape"/>
    <property type="evidence" value="ECO:0007669"/>
    <property type="project" value="UniProtKB-UniRule"/>
</dbReference>
<dbReference type="Pfam" id="PF03734">
    <property type="entry name" value="YkuD"/>
    <property type="match status" value="1"/>
</dbReference>
<proteinExistence type="predicted"/>
<accession>A0A6N2V2I7</accession>
<dbReference type="Pfam" id="PF12229">
    <property type="entry name" value="PG_binding_4"/>
    <property type="match status" value="1"/>
</dbReference>
<feature type="transmembrane region" description="Helical" evidence="7">
    <location>
        <begin position="12"/>
        <end position="36"/>
    </location>
</feature>
<reference evidence="9" key="1">
    <citation type="submission" date="2019-11" db="EMBL/GenBank/DDBJ databases">
        <authorList>
            <person name="Feng L."/>
        </authorList>
    </citation>
    <scope>NUCLEOTIDE SEQUENCE</scope>
    <source>
        <strain evidence="9">BgluceraseaLFYP119</strain>
    </source>
</reference>
<dbReference type="PANTHER" id="PTHR30582:SF33">
    <property type="entry name" value="EXPORTED PROTEIN"/>
    <property type="match status" value="1"/>
</dbReference>
<keyword evidence="2" id="KW-0808">Transferase</keyword>
<dbReference type="PROSITE" id="PS52029">
    <property type="entry name" value="LD_TPASE"/>
    <property type="match status" value="1"/>
</dbReference>
<sequence>MNKKITISRKTLKIILGACIGATVLVTVGFFLYIYMVDKNTLGRSIRICQTEVSKLTVEEAEQKIVDTFGNREVSFQEDGSEVRRITLRELGYSLDQGTLKTQLAAIKEERDSDRQIIARPVNYSIGYQVNRDESAERAALDPSHFGNKERKASEDAFISYDEQKKTFIITRDILGNQIDVDLLLSHVDQALSAEFEKSLLVGEIKFQLGAEDYVQPEIKVTEEMQQQLNSLNDQLNKYRTASVTYTFGSAKEILDSSVIQSWIKINGTEISIDEGAAKSYIEKLAADYNTIYVPRTFRTSYGNDVSIPGNEYGYRIDQAGELKQLMEDLKSGTPVSREPVYEISGFQRNGRDDLAGSYIEVSLDNQHLWLYKDGALVTETDIVSGAPTPERETYRGAWPIPYKASPFELTSDEYGYNVKVKYWMPFVYGQGLHDASWQSSFGGSRYKSGAGSHGCINLPTDQAALIFNTIDSGYPIIIY</sequence>
<dbReference type="GO" id="GO:0005576">
    <property type="term" value="C:extracellular region"/>
    <property type="evidence" value="ECO:0007669"/>
    <property type="project" value="TreeGrafter"/>
</dbReference>
<evidence type="ECO:0000256" key="7">
    <source>
        <dbReference type="SAM" id="Phobius"/>
    </source>
</evidence>
<protein>
    <submittedName>
        <fullName evidence="9">Peptidoglycan binding domain protein</fullName>
    </submittedName>
</protein>
<evidence type="ECO:0000256" key="5">
    <source>
        <dbReference type="ARBA" id="ARBA00023316"/>
    </source>
</evidence>
<dbReference type="CDD" id="cd16913">
    <property type="entry name" value="YkuD_like"/>
    <property type="match status" value="1"/>
</dbReference>
<organism evidence="9">
    <name type="scientific">Blautia glucerasea</name>
    <dbReference type="NCBI Taxonomy" id="536633"/>
    <lineage>
        <taxon>Bacteria</taxon>
        <taxon>Bacillati</taxon>
        <taxon>Bacillota</taxon>
        <taxon>Clostridia</taxon>
        <taxon>Lachnospirales</taxon>
        <taxon>Lachnospiraceae</taxon>
        <taxon>Blautia</taxon>
    </lineage>
</organism>
<dbReference type="UniPathway" id="UPA00219"/>
<dbReference type="GO" id="GO:0018104">
    <property type="term" value="P:peptidoglycan-protein cross-linking"/>
    <property type="evidence" value="ECO:0007669"/>
    <property type="project" value="TreeGrafter"/>
</dbReference>
<keyword evidence="7" id="KW-0812">Transmembrane</keyword>
<dbReference type="GO" id="GO:0071972">
    <property type="term" value="F:peptidoglycan L,D-transpeptidase activity"/>
    <property type="evidence" value="ECO:0007669"/>
    <property type="project" value="TreeGrafter"/>
</dbReference>
<keyword evidence="4 6" id="KW-0573">Peptidoglycan synthesis</keyword>
<evidence type="ECO:0000256" key="6">
    <source>
        <dbReference type="PROSITE-ProRule" id="PRU01373"/>
    </source>
</evidence>
<keyword evidence="5 6" id="KW-0961">Cell wall biogenesis/degradation</keyword>
<dbReference type="Gene3D" id="2.40.440.10">
    <property type="entry name" value="L,D-transpeptidase catalytic domain-like"/>
    <property type="match status" value="1"/>
</dbReference>
<dbReference type="SUPFAM" id="SSF143985">
    <property type="entry name" value="L,D-transpeptidase pre-catalytic domain-like"/>
    <property type="match status" value="1"/>
</dbReference>
<evidence type="ECO:0000256" key="1">
    <source>
        <dbReference type="ARBA" id="ARBA00004752"/>
    </source>
</evidence>
<evidence type="ECO:0000259" key="8">
    <source>
        <dbReference type="PROSITE" id="PS52029"/>
    </source>
</evidence>
<gene>
    <name evidence="9" type="ORF">BGLFYP119_00021</name>
</gene>
<dbReference type="RefSeq" id="WP_156354794.1">
    <property type="nucleotide sequence ID" value="NZ_CACRST010000023.1"/>
</dbReference>
<keyword evidence="7" id="KW-1133">Transmembrane helix</keyword>
<dbReference type="AlphaFoldDB" id="A0A6N2V2I7"/>
<dbReference type="InterPro" id="IPR038054">
    <property type="entry name" value="LD_TPept-like_central_sf"/>
</dbReference>
<feature type="active site" description="Nucleophile" evidence="6">
    <location>
        <position position="456"/>
    </location>
</feature>
<dbReference type="SUPFAM" id="SSF141523">
    <property type="entry name" value="L,D-transpeptidase catalytic domain-like"/>
    <property type="match status" value="1"/>
</dbReference>